<keyword evidence="10" id="KW-1185">Reference proteome</keyword>
<comment type="similarity">
    <text evidence="1 8">Belongs to the Arg-specific ADP-ribosyltransferase family.</text>
</comment>
<keyword evidence="8" id="KW-0520">NAD</keyword>
<evidence type="ECO:0000256" key="5">
    <source>
        <dbReference type="ARBA" id="ARBA00022737"/>
    </source>
</evidence>
<evidence type="ECO:0000256" key="7">
    <source>
        <dbReference type="ARBA" id="ARBA00047597"/>
    </source>
</evidence>
<dbReference type="InterPro" id="IPR011990">
    <property type="entry name" value="TPR-like_helical_dom_sf"/>
</dbReference>
<dbReference type="InterPro" id="IPR000768">
    <property type="entry name" value="ART"/>
</dbReference>
<dbReference type="SUPFAM" id="SSF56399">
    <property type="entry name" value="ADP-ribosylation"/>
    <property type="match status" value="1"/>
</dbReference>
<keyword evidence="8" id="KW-0521">NADP</keyword>
<evidence type="ECO:0000313" key="10">
    <source>
        <dbReference type="Proteomes" id="UP000663829"/>
    </source>
</evidence>
<dbReference type="GO" id="GO:0016779">
    <property type="term" value="F:nucleotidyltransferase activity"/>
    <property type="evidence" value="ECO:0007669"/>
    <property type="project" value="UniProtKB-KW"/>
</dbReference>
<evidence type="ECO:0000256" key="3">
    <source>
        <dbReference type="ARBA" id="ARBA00022679"/>
    </source>
</evidence>
<keyword evidence="2 8" id="KW-0328">Glycosyltransferase</keyword>
<gene>
    <name evidence="9" type="ORF">GPM918_LOCUS25021</name>
</gene>
<dbReference type="EMBL" id="CAJNOQ010009551">
    <property type="protein sequence ID" value="CAF1227920.1"/>
    <property type="molecule type" value="Genomic_DNA"/>
</dbReference>
<evidence type="ECO:0000256" key="1">
    <source>
        <dbReference type="ARBA" id="ARBA00009558"/>
    </source>
</evidence>
<dbReference type="GO" id="GO:0106274">
    <property type="term" value="F:NAD+-protein-arginine ADP-ribosyltransferase activity"/>
    <property type="evidence" value="ECO:0007669"/>
    <property type="project" value="UniProtKB-EC"/>
</dbReference>
<dbReference type="Gene3D" id="1.25.40.10">
    <property type="entry name" value="Tetratricopeptide repeat domain"/>
    <property type="match status" value="3"/>
</dbReference>
<name>A0A814YAY1_9BILA</name>
<keyword evidence="6" id="KW-0802">TPR repeat</keyword>
<reference evidence="9" key="1">
    <citation type="submission" date="2021-02" db="EMBL/GenBank/DDBJ databases">
        <authorList>
            <person name="Nowell W R."/>
        </authorList>
    </citation>
    <scope>NUCLEOTIDE SEQUENCE</scope>
</reference>
<dbReference type="PROSITE" id="PS51996">
    <property type="entry name" value="TR_MART"/>
    <property type="match status" value="1"/>
</dbReference>
<comment type="catalytic activity">
    <reaction evidence="7 8">
        <text>L-arginyl-[protein] + NAD(+) = N(omega)-(ADP-D-ribosyl)-L-arginyl-[protein] + nicotinamide + H(+)</text>
        <dbReference type="Rhea" id="RHEA:19149"/>
        <dbReference type="Rhea" id="RHEA-COMP:10532"/>
        <dbReference type="Rhea" id="RHEA-COMP:15087"/>
        <dbReference type="ChEBI" id="CHEBI:15378"/>
        <dbReference type="ChEBI" id="CHEBI:17154"/>
        <dbReference type="ChEBI" id="CHEBI:29965"/>
        <dbReference type="ChEBI" id="CHEBI:57540"/>
        <dbReference type="ChEBI" id="CHEBI:142554"/>
        <dbReference type="EC" id="2.4.2.31"/>
    </reaction>
</comment>
<keyword evidence="5" id="KW-0677">Repeat</keyword>
<evidence type="ECO:0000256" key="6">
    <source>
        <dbReference type="ARBA" id="ARBA00022803"/>
    </source>
</evidence>
<protein>
    <recommendedName>
        <fullName evidence="8">NAD(P)(+)--arginine ADP-ribosyltransferase</fullName>
        <ecNumber evidence="8">2.4.2.31</ecNumber>
    </recommendedName>
    <alternativeName>
        <fullName evidence="8">Mono(ADP-ribosyl)transferase</fullName>
    </alternativeName>
</protein>
<dbReference type="AlphaFoldDB" id="A0A814YAY1"/>
<evidence type="ECO:0000313" key="9">
    <source>
        <dbReference type="EMBL" id="CAF1227920.1"/>
    </source>
</evidence>
<keyword evidence="4" id="KW-0548">Nucleotidyltransferase</keyword>
<organism evidence="9 10">
    <name type="scientific">Didymodactylos carnosus</name>
    <dbReference type="NCBI Taxonomy" id="1234261"/>
    <lineage>
        <taxon>Eukaryota</taxon>
        <taxon>Metazoa</taxon>
        <taxon>Spiralia</taxon>
        <taxon>Gnathifera</taxon>
        <taxon>Rotifera</taxon>
        <taxon>Eurotatoria</taxon>
        <taxon>Bdelloidea</taxon>
        <taxon>Philodinida</taxon>
        <taxon>Philodinidae</taxon>
        <taxon>Didymodactylos</taxon>
    </lineage>
</organism>
<dbReference type="EC" id="2.4.2.31" evidence="8"/>
<comment type="caution">
    <text evidence="9">The sequence shown here is derived from an EMBL/GenBank/DDBJ whole genome shotgun (WGS) entry which is preliminary data.</text>
</comment>
<proteinExistence type="inferred from homology"/>
<dbReference type="PANTHER" id="PTHR45641">
    <property type="entry name" value="TETRATRICOPEPTIDE REPEAT PROTEIN (AFU_ORTHOLOGUE AFUA_6G03870)"/>
    <property type="match status" value="1"/>
</dbReference>
<dbReference type="InterPro" id="IPR019734">
    <property type="entry name" value="TPR_rpt"/>
</dbReference>
<sequence>MSDQYNLKDFVVWLDANMDQTKDCIDTKVYLHEGINYLRTFNNPDNCIDYITSIQNEKVFFIVSGSMGEIVAPLIDDIQQIHSVYVFCCNKAKQEWTKQCPKISGIFVDKQPLLAKIKEDIESCSKELLPMSIFSPKANGEHSLRDLSKENATFMWYHFLIRILLLMPATRTDLAKNEMLEECRLYYKDNQTVQNNINKFEKDYKSEKAVWWYTCDGFIYRLLNKALRTQNIEAIFKFRFFIADLQRQLCQLHHQYRQSLGSDISPFLTVFRGQVMTSVEVENLKRSIGGLISMNTFLSTTRKRDVAVAYAGSGELCNSTLESVLFEIQVDMKIETKPFCYINQLSMFYDEEEVLFSIGTVFQVETIELMKNKIWNVKMILSGEHDKRSEALTTYFKKEIGKSPSVLTLGWFLNRLGDFDMSERFYRTLLKQLPSNHGDVGTIYNNLGLLYKDKGSCLEAVKYYELALKAYSTTRSENHPQIGATYSNMSAAYLSLSEYNMAEKTLKKAHYDTRTSLDCYKKALAVYTKSLPEKHLDFAEHHNDIGLVYMKNGNILTALTSFETARKIGLDNLRPYSCLGALYKEKDDTRTSLDCYKKALAVYTKSLPEKHLDFAEHHNDIGLVYMKNGNILTALTSFETARKIGLDNLRPNHPKIIEYQRNIETAKQNLESHSHF</sequence>
<dbReference type="Pfam" id="PF13424">
    <property type="entry name" value="TPR_12"/>
    <property type="match status" value="1"/>
</dbReference>
<dbReference type="Gene3D" id="3.90.176.10">
    <property type="entry name" value="Toxin ADP-ribosyltransferase, Chain A, domain 1"/>
    <property type="match status" value="1"/>
</dbReference>
<keyword evidence="3 8" id="KW-0808">Transferase</keyword>
<dbReference type="PANTHER" id="PTHR45641:SF1">
    <property type="entry name" value="AAA+ ATPASE DOMAIN-CONTAINING PROTEIN"/>
    <property type="match status" value="1"/>
</dbReference>
<dbReference type="Proteomes" id="UP000663829">
    <property type="component" value="Unassembled WGS sequence"/>
</dbReference>
<evidence type="ECO:0000256" key="2">
    <source>
        <dbReference type="ARBA" id="ARBA00022676"/>
    </source>
</evidence>
<dbReference type="Pfam" id="PF01129">
    <property type="entry name" value="ART"/>
    <property type="match status" value="1"/>
</dbReference>
<dbReference type="SMART" id="SM00028">
    <property type="entry name" value="TPR"/>
    <property type="match status" value="6"/>
</dbReference>
<dbReference type="SUPFAM" id="SSF48452">
    <property type="entry name" value="TPR-like"/>
    <property type="match status" value="2"/>
</dbReference>
<accession>A0A814YAY1</accession>
<evidence type="ECO:0000256" key="8">
    <source>
        <dbReference type="RuleBase" id="RU361228"/>
    </source>
</evidence>
<evidence type="ECO:0000256" key="4">
    <source>
        <dbReference type="ARBA" id="ARBA00022695"/>
    </source>
</evidence>